<dbReference type="Proteomes" id="UP001057998">
    <property type="component" value="Chromosome 1"/>
</dbReference>
<dbReference type="InterPro" id="IPR051263">
    <property type="entry name" value="C-type_cytochrome_biogenesis"/>
</dbReference>
<dbReference type="PROSITE" id="PS50005">
    <property type="entry name" value="TPR"/>
    <property type="match status" value="1"/>
</dbReference>
<dbReference type="Pfam" id="PF23914">
    <property type="entry name" value="TPR_CcmH_CycH"/>
    <property type="match status" value="1"/>
</dbReference>
<dbReference type="EMBL" id="CP101508">
    <property type="protein sequence ID" value="UTV26702.1"/>
    <property type="molecule type" value="Genomic_DNA"/>
</dbReference>
<sequence>MGLGIGIAGLLVLAMAMVGVYSFRGDRKSLRRTGMLSLAVAVISLGGYAWLGQPIPVSASQPSGLAAGDAFHGLSADEINRKRITAIQDKLRGDKQNGELWYALGNAYMVLNEFEHAALTFSYAARLAETPQANIFAAQATAIYYRDGQQLGEEGRRLLGRALMLDPDNLPGLMLQATDYFLTARYEKAIETWQQALDSEHPEMDRVEIIRAIHRAEQLL</sequence>
<dbReference type="SMART" id="SM00028">
    <property type="entry name" value="TPR"/>
    <property type="match status" value="2"/>
</dbReference>
<dbReference type="PANTHER" id="PTHR47870:SF1">
    <property type="entry name" value="CYTOCHROME C-TYPE BIOGENESIS PROTEIN CCMH"/>
    <property type="match status" value="1"/>
</dbReference>
<accession>A0ABY5GC12</accession>
<keyword evidence="5" id="KW-0472">Membrane</keyword>
<keyword evidence="1" id="KW-0677">Repeat</keyword>
<evidence type="ECO:0000313" key="7">
    <source>
        <dbReference type="EMBL" id="UTV26702.1"/>
    </source>
</evidence>
<dbReference type="Gene3D" id="1.25.40.10">
    <property type="entry name" value="Tetratricopeptide repeat domain"/>
    <property type="match status" value="1"/>
</dbReference>
<feature type="transmembrane region" description="Helical" evidence="5">
    <location>
        <begin position="6"/>
        <end position="23"/>
    </location>
</feature>
<dbReference type="InterPro" id="IPR011990">
    <property type="entry name" value="TPR-like_helical_dom_sf"/>
</dbReference>
<evidence type="ECO:0000256" key="2">
    <source>
        <dbReference type="ARBA" id="ARBA00022748"/>
    </source>
</evidence>
<evidence type="ECO:0000259" key="6">
    <source>
        <dbReference type="Pfam" id="PF23914"/>
    </source>
</evidence>
<dbReference type="SUPFAM" id="SSF48452">
    <property type="entry name" value="TPR-like"/>
    <property type="match status" value="1"/>
</dbReference>
<keyword evidence="2" id="KW-0201">Cytochrome c-type biogenesis</keyword>
<dbReference type="RefSeq" id="WP_255387913.1">
    <property type="nucleotide sequence ID" value="NZ_CP101508.1"/>
</dbReference>
<keyword evidence="8" id="KW-1185">Reference proteome</keyword>
<evidence type="ECO:0000256" key="3">
    <source>
        <dbReference type="ARBA" id="ARBA00022803"/>
    </source>
</evidence>
<dbReference type="PANTHER" id="PTHR47870">
    <property type="entry name" value="CYTOCHROME C-TYPE BIOGENESIS PROTEIN CCMH"/>
    <property type="match status" value="1"/>
</dbReference>
<reference evidence="7" key="1">
    <citation type="submission" date="2022-07" db="EMBL/GenBank/DDBJ databases">
        <title>Genome sequencing of Photobacterium atrarenae GJH2-4.</title>
        <authorList>
            <person name="Park S.-J."/>
        </authorList>
    </citation>
    <scope>NUCLEOTIDE SEQUENCE</scope>
    <source>
        <strain evidence="7">GJH2-4</strain>
    </source>
</reference>
<gene>
    <name evidence="7" type="ORF">NNL38_10055</name>
</gene>
<organism evidence="7 8">
    <name type="scientific">Photobacterium atrarenae</name>
    <dbReference type="NCBI Taxonomy" id="865757"/>
    <lineage>
        <taxon>Bacteria</taxon>
        <taxon>Pseudomonadati</taxon>
        <taxon>Pseudomonadota</taxon>
        <taxon>Gammaproteobacteria</taxon>
        <taxon>Vibrionales</taxon>
        <taxon>Vibrionaceae</taxon>
        <taxon>Photobacterium</taxon>
    </lineage>
</organism>
<evidence type="ECO:0000256" key="5">
    <source>
        <dbReference type="SAM" id="Phobius"/>
    </source>
</evidence>
<proteinExistence type="predicted"/>
<name>A0ABY5GC12_9GAMM</name>
<protein>
    <submittedName>
        <fullName evidence="7">Nitrite reductase</fullName>
    </submittedName>
</protein>
<feature type="transmembrane region" description="Helical" evidence="5">
    <location>
        <begin position="35"/>
        <end position="51"/>
    </location>
</feature>
<evidence type="ECO:0000256" key="4">
    <source>
        <dbReference type="PROSITE-ProRule" id="PRU00339"/>
    </source>
</evidence>
<evidence type="ECO:0000313" key="8">
    <source>
        <dbReference type="Proteomes" id="UP001057998"/>
    </source>
</evidence>
<keyword evidence="3 4" id="KW-0802">TPR repeat</keyword>
<feature type="domain" description="Cytochrome c-type biogenesis protein H TPR" evidence="6">
    <location>
        <begin position="84"/>
        <end position="199"/>
    </location>
</feature>
<dbReference type="InterPro" id="IPR056413">
    <property type="entry name" value="TPR_CcmH_CycH"/>
</dbReference>
<keyword evidence="5" id="KW-1133">Transmembrane helix</keyword>
<dbReference type="InterPro" id="IPR019734">
    <property type="entry name" value="TPR_rpt"/>
</dbReference>
<evidence type="ECO:0000256" key="1">
    <source>
        <dbReference type="ARBA" id="ARBA00022737"/>
    </source>
</evidence>
<feature type="repeat" description="TPR" evidence="4">
    <location>
        <begin position="98"/>
        <end position="131"/>
    </location>
</feature>
<keyword evidence="5" id="KW-0812">Transmembrane</keyword>